<dbReference type="EMBL" id="LZKG01000102">
    <property type="protein sequence ID" value="OBI28565.1"/>
    <property type="molecule type" value="Genomic_DNA"/>
</dbReference>
<gene>
    <name evidence="3" type="ORF">A5710_03345</name>
</gene>
<feature type="region of interest" description="Disordered" evidence="2">
    <location>
        <begin position="1"/>
        <end position="30"/>
    </location>
</feature>
<keyword evidence="1" id="KW-0732">Signal</keyword>
<protein>
    <recommendedName>
        <fullName evidence="5">Lipoprotein LpqN</fullName>
    </recommendedName>
</protein>
<evidence type="ECO:0000313" key="3">
    <source>
        <dbReference type="EMBL" id="OBI28565.1"/>
    </source>
</evidence>
<dbReference type="Pfam" id="PF10738">
    <property type="entry name" value="Lpp-LpqN"/>
    <property type="match status" value="1"/>
</dbReference>
<evidence type="ECO:0000256" key="1">
    <source>
        <dbReference type="ARBA" id="ARBA00022729"/>
    </source>
</evidence>
<organism evidence="3 4">
    <name type="scientific">Mycolicibacter sinensis (strain JDM601)</name>
    <name type="common">Mycobacterium sinense</name>
    <dbReference type="NCBI Taxonomy" id="875328"/>
    <lineage>
        <taxon>Bacteria</taxon>
        <taxon>Bacillati</taxon>
        <taxon>Actinomycetota</taxon>
        <taxon>Actinomycetes</taxon>
        <taxon>Mycobacteriales</taxon>
        <taxon>Mycobacteriaceae</taxon>
        <taxon>Mycolicibacter</taxon>
    </lineage>
</organism>
<evidence type="ECO:0008006" key="5">
    <source>
        <dbReference type="Google" id="ProtNLM"/>
    </source>
</evidence>
<dbReference type="Gene3D" id="3.40.1000.10">
    <property type="entry name" value="Mog1/PsbP, alpha/beta/alpha sandwich"/>
    <property type="match status" value="1"/>
</dbReference>
<name>A0A1A2P1L0_MYCSD</name>
<dbReference type="RefSeq" id="WP_064920146.1">
    <property type="nucleotide sequence ID" value="NZ_LZJK01000020.1"/>
</dbReference>
<comment type="caution">
    <text evidence="3">The sequence shown here is derived from an EMBL/GenBank/DDBJ whole genome shotgun (WGS) entry which is preliminary data.</text>
</comment>
<accession>A0A1A2P1L0</accession>
<dbReference type="AlphaFoldDB" id="A0A1A2P1L0"/>
<evidence type="ECO:0000313" key="4">
    <source>
        <dbReference type="Proteomes" id="UP000093943"/>
    </source>
</evidence>
<evidence type="ECO:0000256" key="2">
    <source>
        <dbReference type="SAM" id="MobiDB-lite"/>
    </source>
</evidence>
<dbReference type="InterPro" id="IPR019674">
    <property type="entry name" value="Lipoprotein_LpqN/LpqT-like"/>
</dbReference>
<reference evidence="4" key="1">
    <citation type="submission" date="2016-06" db="EMBL/GenBank/DDBJ databases">
        <authorList>
            <person name="Sutton G."/>
            <person name="Brinkac L."/>
            <person name="Sanka R."/>
            <person name="Adams M."/>
            <person name="Lau E."/>
            <person name="Sam S."/>
            <person name="Sreng N."/>
            <person name="Him V."/>
            <person name="Kerleguer A."/>
            <person name="Cheng S."/>
        </authorList>
    </citation>
    <scope>NUCLEOTIDE SEQUENCE [LARGE SCALE GENOMIC DNA]</scope>
    <source>
        <strain evidence="4">E1876</strain>
    </source>
</reference>
<dbReference type="OrthoDB" id="4761628at2"/>
<dbReference type="Proteomes" id="UP000093943">
    <property type="component" value="Unassembled WGS sequence"/>
</dbReference>
<proteinExistence type="predicted"/>
<sequence length="168" mass="18111">MEAVDQPPGEGSITLDPRDADEPTITLPRPPGWEFMPSNDSPPLRGVLFNQELRRHGFTPNAVVTLEELTGQVGLPAQALAKERAAVANVVGELDTDVPGTVSGFASRTITYNLQGRPATGLIIAVQNAKDRIWALTLTIQTTDPDNPHYIAAKQAILDSLEVRLPVQ</sequence>